<keyword evidence="5" id="KW-0040">ANK repeat</keyword>
<evidence type="ECO:0000256" key="2">
    <source>
        <dbReference type="ARBA" id="ARBA00022692"/>
    </source>
</evidence>
<dbReference type="AlphaFoldDB" id="A0AAD3SZL2"/>
<keyword evidence="4 7" id="KW-1133">Transmembrane helix</keyword>
<keyword evidence="10" id="KW-1185">Reference proteome</keyword>
<keyword evidence="2 7" id="KW-0812">Transmembrane</keyword>
<organism evidence="9 10">
    <name type="scientific">Nepenthes gracilis</name>
    <name type="common">Slender pitcher plant</name>
    <dbReference type="NCBI Taxonomy" id="150966"/>
    <lineage>
        <taxon>Eukaryota</taxon>
        <taxon>Viridiplantae</taxon>
        <taxon>Streptophyta</taxon>
        <taxon>Embryophyta</taxon>
        <taxon>Tracheophyta</taxon>
        <taxon>Spermatophyta</taxon>
        <taxon>Magnoliopsida</taxon>
        <taxon>eudicotyledons</taxon>
        <taxon>Gunneridae</taxon>
        <taxon>Pentapetalae</taxon>
        <taxon>Caryophyllales</taxon>
        <taxon>Nepenthaceae</taxon>
        <taxon>Nepenthes</taxon>
    </lineage>
</organism>
<keyword evidence="6 7" id="KW-0472">Membrane</keyword>
<evidence type="ECO:0000256" key="7">
    <source>
        <dbReference type="SAM" id="Phobius"/>
    </source>
</evidence>
<reference evidence="9" key="1">
    <citation type="submission" date="2023-05" db="EMBL/GenBank/DDBJ databases">
        <title>Nepenthes gracilis genome sequencing.</title>
        <authorList>
            <person name="Fukushima K."/>
        </authorList>
    </citation>
    <scope>NUCLEOTIDE SEQUENCE</scope>
    <source>
        <strain evidence="9">SING2019-196</strain>
    </source>
</reference>
<dbReference type="PANTHER" id="PTHR24186">
    <property type="entry name" value="PROTEIN PHOSPHATASE 1 REGULATORY SUBUNIT"/>
    <property type="match status" value="1"/>
</dbReference>
<evidence type="ECO:0000256" key="4">
    <source>
        <dbReference type="ARBA" id="ARBA00022989"/>
    </source>
</evidence>
<evidence type="ECO:0000256" key="6">
    <source>
        <dbReference type="ARBA" id="ARBA00023136"/>
    </source>
</evidence>
<dbReference type="GO" id="GO:0005886">
    <property type="term" value="C:plasma membrane"/>
    <property type="evidence" value="ECO:0007669"/>
    <property type="project" value="TreeGrafter"/>
</dbReference>
<comment type="caution">
    <text evidence="9">The sequence shown here is derived from an EMBL/GenBank/DDBJ whole genome shotgun (WGS) entry which is preliminary data.</text>
</comment>
<evidence type="ECO:0000256" key="3">
    <source>
        <dbReference type="ARBA" id="ARBA00022737"/>
    </source>
</evidence>
<protein>
    <recommendedName>
        <fullName evidence="8">PGG domain-containing protein</fullName>
    </recommendedName>
</protein>
<evidence type="ECO:0000256" key="1">
    <source>
        <dbReference type="ARBA" id="ARBA00004141"/>
    </source>
</evidence>
<evidence type="ECO:0000259" key="8">
    <source>
        <dbReference type="Pfam" id="PF13962"/>
    </source>
</evidence>
<feature type="transmembrane region" description="Helical" evidence="7">
    <location>
        <begin position="82"/>
        <end position="100"/>
    </location>
</feature>
<dbReference type="InterPro" id="IPR026961">
    <property type="entry name" value="PGG_dom"/>
</dbReference>
<feature type="transmembrane region" description="Helical" evidence="7">
    <location>
        <begin position="49"/>
        <end position="70"/>
    </location>
</feature>
<dbReference type="PANTHER" id="PTHR24186:SF37">
    <property type="entry name" value="PGG DOMAIN-CONTAINING PROTEIN"/>
    <property type="match status" value="1"/>
</dbReference>
<proteinExistence type="predicted"/>
<evidence type="ECO:0000313" key="10">
    <source>
        <dbReference type="Proteomes" id="UP001279734"/>
    </source>
</evidence>
<gene>
    <name evidence="9" type="ORF">Nepgr_021555</name>
</gene>
<sequence length="130" mass="14562">MSQPTANVDPEPIKNDTRDALLIVASLIASVTFQAGVNPPDRIWDGREGFIMMFFVCNTWALSASAYLILTLTKGISHNSEIRIAIGAMMSSYEFAIFAITDKATLYRYHLVVAWVPIGVIWLIEQVRKR</sequence>
<dbReference type="Proteomes" id="UP001279734">
    <property type="component" value="Unassembled WGS sequence"/>
</dbReference>
<evidence type="ECO:0000256" key="5">
    <source>
        <dbReference type="ARBA" id="ARBA00023043"/>
    </source>
</evidence>
<feature type="domain" description="PGG" evidence="8">
    <location>
        <begin position="15"/>
        <end position="95"/>
    </location>
</feature>
<dbReference type="Pfam" id="PF13962">
    <property type="entry name" value="PGG"/>
    <property type="match status" value="1"/>
</dbReference>
<feature type="transmembrane region" description="Helical" evidence="7">
    <location>
        <begin position="106"/>
        <end position="124"/>
    </location>
</feature>
<dbReference type="EMBL" id="BSYO01000021">
    <property type="protein sequence ID" value="GMH19714.1"/>
    <property type="molecule type" value="Genomic_DNA"/>
</dbReference>
<accession>A0AAD3SZL2</accession>
<keyword evidence="3" id="KW-0677">Repeat</keyword>
<feature type="transmembrane region" description="Helical" evidence="7">
    <location>
        <begin position="20"/>
        <end position="37"/>
    </location>
</feature>
<comment type="subcellular location">
    <subcellularLocation>
        <location evidence="1">Membrane</location>
        <topology evidence="1">Multi-pass membrane protein</topology>
    </subcellularLocation>
</comment>
<evidence type="ECO:0000313" key="9">
    <source>
        <dbReference type="EMBL" id="GMH19714.1"/>
    </source>
</evidence>
<name>A0AAD3SZL2_NEPGR</name>